<comment type="caution">
    <text evidence="19">The sequence shown here is derived from an EMBL/GenBank/DDBJ whole genome shotgun (WGS) entry which is preliminary data.</text>
</comment>
<evidence type="ECO:0000256" key="5">
    <source>
        <dbReference type="ARBA" id="ARBA00022664"/>
    </source>
</evidence>
<organism evidence="19 20">
    <name type="scientific">Rhodofomes roseus</name>
    <dbReference type="NCBI Taxonomy" id="34475"/>
    <lineage>
        <taxon>Eukaryota</taxon>
        <taxon>Fungi</taxon>
        <taxon>Dikarya</taxon>
        <taxon>Basidiomycota</taxon>
        <taxon>Agaricomycotina</taxon>
        <taxon>Agaricomycetes</taxon>
        <taxon>Polyporales</taxon>
        <taxon>Rhodofomes</taxon>
    </lineage>
</organism>
<evidence type="ECO:0000313" key="20">
    <source>
        <dbReference type="Proteomes" id="UP000814176"/>
    </source>
</evidence>
<evidence type="ECO:0000256" key="13">
    <source>
        <dbReference type="ARBA" id="ARBA00030702"/>
    </source>
</evidence>
<feature type="compositionally biased region" description="Low complexity" evidence="17">
    <location>
        <begin position="394"/>
        <end position="405"/>
    </location>
</feature>
<feature type="domain" description="ATP-dependent DNA ligase family profile" evidence="18">
    <location>
        <begin position="135"/>
        <end position="237"/>
    </location>
</feature>
<dbReference type="InterPro" id="IPR013846">
    <property type="entry name" value="mRNA_cap_enzyme_C"/>
</dbReference>
<evidence type="ECO:0000256" key="9">
    <source>
        <dbReference type="ARBA" id="ARBA00023042"/>
    </source>
</evidence>
<evidence type="ECO:0000256" key="1">
    <source>
        <dbReference type="ARBA" id="ARBA00004123"/>
    </source>
</evidence>
<dbReference type="InterPro" id="IPR012310">
    <property type="entry name" value="DNA_ligase_ATP-dep_cent"/>
</dbReference>
<evidence type="ECO:0000256" key="8">
    <source>
        <dbReference type="ARBA" id="ARBA00022741"/>
    </source>
</evidence>
<proteinExistence type="inferred from homology"/>
<dbReference type="EMBL" id="JADCUA010000002">
    <property type="protein sequence ID" value="KAH9843199.1"/>
    <property type="molecule type" value="Genomic_DNA"/>
</dbReference>
<dbReference type="SUPFAM" id="SSF50249">
    <property type="entry name" value="Nucleic acid-binding proteins"/>
    <property type="match status" value="1"/>
</dbReference>
<keyword evidence="10 16" id="KW-0342">GTP-binding</keyword>
<dbReference type="Gene3D" id="2.40.50.140">
    <property type="entry name" value="Nucleic acid-binding proteins"/>
    <property type="match status" value="1"/>
</dbReference>
<evidence type="ECO:0000256" key="16">
    <source>
        <dbReference type="PIRNR" id="PIRNR036959"/>
    </source>
</evidence>
<dbReference type="SUPFAM" id="SSF56091">
    <property type="entry name" value="DNA ligase/mRNA capping enzyme, catalytic domain"/>
    <property type="match status" value="1"/>
</dbReference>
<evidence type="ECO:0000256" key="17">
    <source>
        <dbReference type="SAM" id="MobiDB-lite"/>
    </source>
</evidence>
<accession>A0ABQ8KW48</accession>
<feature type="region of interest" description="Disordered" evidence="17">
    <location>
        <begin position="377"/>
        <end position="449"/>
    </location>
</feature>
<dbReference type="EC" id="2.7.7.50" evidence="3 16"/>
<evidence type="ECO:0000256" key="11">
    <source>
        <dbReference type="ARBA" id="ARBA00023242"/>
    </source>
</evidence>
<dbReference type="Proteomes" id="UP000814176">
    <property type="component" value="Unassembled WGS sequence"/>
</dbReference>
<feature type="compositionally biased region" description="Low complexity" evidence="17">
    <location>
        <begin position="412"/>
        <end position="421"/>
    </location>
</feature>
<dbReference type="GeneID" id="71997955"/>
<evidence type="ECO:0000259" key="18">
    <source>
        <dbReference type="PROSITE" id="PS50160"/>
    </source>
</evidence>
<comment type="subunit">
    <text evidence="15">Heterodimer. The mRNA-capping enzyme is composed of two separate chains alpha and beta, respectively a mRNA guanylyltransferase and an mRNA 5'-triphosphate monophosphatase.</text>
</comment>
<evidence type="ECO:0000256" key="2">
    <source>
        <dbReference type="ARBA" id="ARBA00010237"/>
    </source>
</evidence>
<evidence type="ECO:0000256" key="4">
    <source>
        <dbReference type="ARBA" id="ARBA00019171"/>
    </source>
</evidence>
<dbReference type="Gene3D" id="3.30.470.30">
    <property type="entry name" value="DNA ligase/mRNA capping enzyme"/>
    <property type="match status" value="1"/>
</dbReference>
<comment type="subcellular location">
    <subcellularLocation>
        <location evidence="1 16">Nucleus</location>
    </subcellularLocation>
</comment>
<comment type="similarity">
    <text evidence="2 16">Belongs to the eukaryotic GTase family.</text>
</comment>
<dbReference type="PIRSF" id="PIRSF036959">
    <property type="entry name" value="mRNA_cap_alpha"/>
    <property type="match status" value="1"/>
</dbReference>
<sequence>MSRIPDLPGVPIPHRSDQEKWLKQTVARLCQLENERFPGSQPVSFAMPDLQKLDTKDYWVCEKSDGVRVLLFVYTDITTSEQMVFLIDRHNSYRELSGFYFPHFEDPRKPLRSTIVDGELVTDVDPRTRQETLRYLAFDCLVVDDQNVMARPLDKRYGRLQMWFCEPYAKMLRDHPQVARDHPFHIKVKQVKLSYHVDDVFNIDLPALHHGNDGLIYTCAETPYIPGTDTNILKWKPPSENSIDFKLVLRFPPLSIRSPDPDFHAKPVFELHVYCGDERGLPNERGTPRYEFYDVMHVEDEEWESLKRSGEQLDDRIVEVHWDPTRERWRMMRFRDDKPAGNYKTVVEAIIKSIADGVEKDQLLARSAFIRNAWKVRHQEPQRSGGPPPPAKPPQHNAHPPQSSAHPPPPANGHAPPANSPQAEPRYGPLAQSPWSKVSGPDMIAGMYR</sequence>
<keyword evidence="8 16" id="KW-0547">Nucleotide-binding</keyword>
<dbReference type="CDD" id="cd07895">
    <property type="entry name" value="Adenylation_mRNA_capping"/>
    <property type="match status" value="1"/>
</dbReference>
<evidence type="ECO:0000256" key="12">
    <source>
        <dbReference type="ARBA" id="ARBA00029909"/>
    </source>
</evidence>
<dbReference type="Pfam" id="PF01331">
    <property type="entry name" value="mRNA_cap_enzyme"/>
    <property type="match status" value="1"/>
</dbReference>
<protein>
    <recommendedName>
        <fullName evidence="4 16">mRNA-capping enzyme subunit alpha</fullName>
        <ecNumber evidence="3 16">2.7.7.50</ecNumber>
    </recommendedName>
    <alternativeName>
        <fullName evidence="12 16">GTP--RNA guanylyltransferase</fullName>
    </alternativeName>
    <alternativeName>
        <fullName evidence="13 16">mRNA guanylyltransferase</fullName>
    </alternativeName>
</protein>
<dbReference type="InterPro" id="IPR001339">
    <property type="entry name" value="mRNA_cap_enzyme_adenylation"/>
</dbReference>
<dbReference type="PROSITE" id="PS50160">
    <property type="entry name" value="DNA_LIGASE_A3"/>
    <property type="match status" value="1"/>
</dbReference>
<keyword evidence="5 16" id="KW-0507">mRNA processing</keyword>
<gene>
    <name evidence="19" type="ORF">C8Q71DRAFT_239926</name>
</gene>
<dbReference type="RefSeq" id="XP_047784246.1">
    <property type="nucleotide sequence ID" value="XM_047917223.1"/>
</dbReference>
<dbReference type="Pfam" id="PF03919">
    <property type="entry name" value="mRNA_cap_C"/>
    <property type="match status" value="1"/>
</dbReference>
<evidence type="ECO:0000313" key="19">
    <source>
        <dbReference type="EMBL" id="KAH9843199.1"/>
    </source>
</evidence>
<name>A0ABQ8KW48_9APHY</name>
<dbReference type="InterPro" id="IPR051029">
    <property type="entry name" value="mRNA_Capping_Enz/RNA_Phosphat"/>
</dbReference>
<dbReference type="InterPro" id="IPR017075">
    <property type="entry name" value="mRNA_cap_enzyme_alpha"/>
</dbReference>
<evidence type="ECO:0000256" key="14">
    <source>
        <dbReference type="ARBA" id="ARBA00044624"/>
    </source>
</evidence>
<reference evidence="19 20" key="1">
    <citation type="journal article" date="2021" name="Environ. Microbiol.">
        <title>Gene family expansions and transcriptome signatures uncover fungal adaptations to wood decay.</title>
        <authorList>
            <person name="Hage H."/>
            <person name="Miyauchi S."/>
            <person name="Viragh M."/>
            <person name="Drula E."/>
            <person name="Min B."/>
            <person name="Chaduli D."/>
            <person name="Navarro D."/>
            <person name="Favel A."/>
            <person name="Norest M."/>
            <person name="Lesage-Meessen L."/>
            <person name="Balint B."/>
            <person name="Merenyi Z."/>
            <person name="de Eugenio L."/>
            <person name="Morin E."/>
            <person name="Martinez A.T."/>
            <person name="Baldrian P."/>
            <person name="Stursova M."/>
            <person name="Martinez M.J."/>
            <person name="Novotny C."/>
            <person name="Magnuson J.K."/>
            <person name="Spatafora J.W."/>
            <person name="Maurice S."/>
            <person name="Pangilinan J."/>
            <person name="Andreopoulos W."/>
            <person name="LaButti K."/>
            <person name="Hundley H."/>
            <person name="Na H."/>
            <person name="Kuo A."/>
            <person name="Barry K."/>
            <person name="Lipzen A."/>
            <person name="Henrissat B."/>
            <person name="Riley R."/>
            <person name="Ahrendt S."/>
            <person name="Nagy L.G."/>
            <person name="Grigoriev I.V."/>
            <person name="Martin F."/>
            <person name="Rosso M.N."/>
        </authorList>
    </citation>
    <scope>NUCLEOTIDE SEQUENCE [LARGE SCALE GENOMIC DNA]</scope>
    <source>
        <strain evidence="19 20">CIRM-BRFM 1785</strain>
    </source>
</reference>
<evidence type="ECO:0000256" key="6">
    <source>
        <dbReference type="ARBA" id="ARBA00022679"/>
    </source>
</evidence>
<comment type="catalytic activity">
    <reaction evidence="14">
        <text>a 5'-end diphospho-ribonucleoside in mRNA + GTP + H(+) = a 5'-end (5'-triphosphoguanosine)-ribonucleoside in mRNA + diphosphate</text>
        <dbReference type="Rhea" id="RHEA:67012"/>
        <dbReference type="Rhea" id="RHEA-COMP:17165"/>
        <dbReference type="Rhea" id="RHEA-COMP:17166"/>
        <dbReference type="ChEBI" id="CHEBI:15378"/>
        <dbReference type="ChEBI" id="CHEBI:33019"/>
        <dbReference type="ChEBI" id="CHEBI:37565"/>
        <dbReference type="ChEBI" id="CHEBI:167616"/>
        <dbReference type="ChEBI" id="CHEBI:167617"/>
        <dbReference type="EC" id="2.7.7.50"/>
    </reaction>
    <physiologicalReaction direction="left-to-right" evidence="14">
        <dbReference type="Rhea" id="RHEA:67013"/>
    </physiologicalReaction>
</comment>
<keyword evidence="9 16" id="KW-0506">mRNA capping</keyword>
<comment type="function">
    <text evidence="16">Second step of mRNA capping. Transfer of the GMP moiety of GTP to the 5'-end of RNA via an enzyme-GMP covalent reaction intermediate.</text>
</comment>
<evidence type="ECO:0000256" key="10">
    <source>
        <dbReference type="ARBA" id="ARBA00023134"/>
    </source>
</evidence>
<keyword evidence="6 16" id="KW-0808">Transferase</keyword>
<evidence type="ECO:0000256" key="7">
    <source>
        <dbReference type="ARBA" id="ARBA00022695"/>
    </source>
</evidence>
<evidence type="ECO:0000256" key="3">
    <source>
        <dbReference type="ARBA" id="ARBA00012475"/>
    </source>
</evidence>
<keyword evidence="20" id="KW-1185">Reference proteome</keyword>
<dbReference type="InterPro" id="IPR012340">
    <property type="entry name" value="NA-bd_OB-fold"/>
</dbReference>
<evidence type="ECO:0000256" key="15">
    <source>
        <dbReference type="ARBA" id="ARBA00047082"/>
    </source>
</evidence>
<dbReference type="PANTHER" id="PTHR10367">
    <property type="entry name" value="MRNA-CAPPING ENZYME"/>
    <property type="match status" value="1"/>
</dbReference>
<keyword evidence="11 16" id="KW-0539">Nucleus</keyword>
<keyword evidence="7 16" id="KW-0548">Nucleotidyltransferase</keyword>
<dbReference type="PANTHER" id="PTHR10367:SF17">
    <property type="entry name" value="MRNA-CAPPING ENZYME"/>
    <property type="match status" value="1"/>
</dbReference>